<feature type="binding site" evidence="11">
    <location>
        <begin position="80"/>
        <end position="81"/>
    </location>
    <ligand>
        <name>beta-D-galactose</name>
        <dbReference type="ChEBI" id="CHEBI:27667"/>
    </ligand>
</feature>
<feature type="active site" description="Proton acceptor" evidence="9">
    <location>
        <position position="317"/>
    </location>
</feature>
<dbReference type="PATRIC" id="fig|999408.3.peg.2245"/>
<dbReference type="CDD" id="cd09019">
    <property type="entry name" value="galactose_mutarotase_like"/>
    <property type="match status" value="1"/>
</dbReference>
<dbReference type="Pfam" id="PF01263">
    <property type="entry name" value="Aldose_epim"/>
    <property type="match status" value="1"/>
</dbReference>
<feature type="binding site" evidence="10">
    <location>
        <position position="252"/>
    </location>
    <ligand>
        <name>beta-D-galactose</name>
        <dbReference type="ChEBI" id="CHEBI:27667"/>
    </ligand>
</feature>
<accession>A0A0E2HC21</accession>
<comment type="caution">
    <text evidence="12">The sequence shown here is derived from an EMBL/GenBank/DDBJ whole genome shotgun (WGS) entry which is preliminary data.</text>
</comment>
<dbReference type="GO" id="GO:0033499">
    <property type="term" value="P:galactose catabolic process via UDP-galactose, Leloir pathway"/>
    <property type="evidence" value="ECO:0007669"/>
    <property type="project" value="TreeGrafter"/>
</dbReference>
<dbReference type="InterPro" id="IPR047215">
    <property type="entry name" value="Galactose_mutarotase-like"/>
</dbReference>
<dbReference type="NCBIfam" id="NF008277">
    <property type="entry name" value="PRK11055.1"/>
    <property type="match status" value="1"/>
</dbReference>
<dbReference type="GO" id="GO:0030246">
    <property type="term" value="F:carbohydrate binding"/>
    <property type="evidence" value="ECO:0007669"/>
    <property type="project" value="InterPro"/>
</dbReference>
<dbReference type="InterPro" id="IPR014718">
    <property type="entry name" value="GH-type_carb-bd"/>
</dbReference>
<dbReference type="PANTHER" id="PTHR10091">
    <property type="entry name" value="ALDOSE-1-EPIMERASE"/>
    <property type="match status" value="1"/>
</dbReference>
<dbReference type="AlphaFoldDB" id="A0A0E2HC21"/>
<dbReference type="PANTHER" id="PTHR10091:SF0">
    <property type="entry name" value="GALACTOSE MUTAROTASE"/>
    <property type="match status" value="1"/>
</dbReference>
<dbReference type="InterPro" id="IPR011013">
    <property type="entry name" value="Gal_mutarotase_sf_dom"/>
</dbReference>
<feature type="active site" description="Proton donor" evidence="9">
    <location>
        <position position="180"/>
    </location>
</feature>
<dbReference type="InterPro" id="IPR008183">
    <property type="entry name" value="Aldose_1/G6P_1-epimerase"/>
</dbReference>
<reference evidence="12 13" key="1">
    <citation type="submission" date="2013-01" db="EMBL/GenBank/DDBJ databases">
        <title>The Genome Sequence of Clostridium clostridioforme 90A8.</title>
        <authorList>
            <consortium name="The Broad Institute Genome Sequencing Platform"/>
            <person name="Earl A."/>
            <person name="Ward D."/>
            <person name="Feldgarden M."/>
            <person name="Gevers D."/>
            <person name="Courvalin P."/>
            <person name="Lambert T."/>
            <person name="Walker B."/>
            <person name="Young S.K."/>
            <person name="Zeng Q."/>
            <person name="Gargeya S."/>
            <person name="Fitzgerald M."/>
            <person name="Haas B."/>
            <person name="Abouelleil A."/>
            <person name="Alvarado L."/>
            <person name="Arachchi H.M."/>
            <person name="Berlin A.M."/>
            <person name="Chapman S.B."/>
            <person name="Dewar J."/>
            <person name="Goldberg J."/>
            <person name="Griggs A."/>
            <person name="Gujja S."/>
            <person name="Hansen M."/>
            <person name="Howarth C."/>
            <person name="Imamovic A."/>
            <person name="Larimer J."/>
            <person name="McCowan C."/>
            <person name="Murphy C."/>
            <person name="Neiman D."/>
            <person name="Pearson M."/>
            <person name="Priest M."/>
            <person name="Roberts A."/>
            <person name="Saif S."/>
            <person name="Shea T."/>
            <person name="Sisk P."/>
            <person name="Sykes S."/>
            <person name="Wortman J."/>
            <person name="Nusbaum C."/>
            <person name="Birren B."/>
        </authorList>
    </citation>
    <scope>NUCLEOTIDE SEQUENCE [LARGE SCALE GENOMIC DNA]</scope>
    <source>
        <strain evidence="12 13">90A8</strain>
    </source>
</reference>
<evidence type="ECO:0000256" key="2">
    <source>
        <dbReference type="ARBA" id="ARBA00005028"/>
    </source>
</evidence>
<dbReference type="GeneID" id="57960139"/>
<sequence length="354" mass="39088">MAIEKNSFGKMPDGTEVYKYTLTNKNGVSASFITLGGVWVSMVVPDKDGNMADVVLGYDDLDSYRRNPAHFGAPIGRNANRIGGAVITIGGRDYKLEANNGPNNLHSGPDLYHDRVWDCRSSETEAGSRLDFYLESPDGDQGYPGNARITVSYTLTDEDSLVLDYHMVCDKDTVANFTNHSYFNLAGHDSGDVMKQEVWLNASRYTPADEVSVPTGEIAPVAGTPMDFTEMKAIGRDIGADFEALVFGKGYDHNWVLDKEEGELALAAKAMDPASGRVLECYTDLPGIQFYTANFLQDEMPGKGGAHYDYRHAFCFETQYYPDAVHKPQFPSPLLKAGNEYSARTVYRFLPKQA</sequence>
<dbReference type="EC" id="5.1.3.3" evidence="4 8"/>
<feature type="binding site" evidence="11">
    <location>
        <begin position="180"/>
        <end position="182"/>
    </location>
    <ligand>
        <name>beta-D-galactose</name>
        <dbReference type="ChEBI" id="CHEBI:27667"/>
    </ligand>
</feature>
<evidence type="ECO:0000256" key="9">
    <source>
        <dbReference type="PIRSR" id="PIRSR005096-1"/>
    </source>
</evidence>
<dbReference type="InterPro" id="IPR018052">
    <property type="entry name" value="Ald1_epimerase_CS"/>
</dbReference>
<name>A0A0E2HC21_9FIRM</name>
<evidence type="ECO:0000256" key="11">
    <source>
        <dbReference type="PIRSR" id="PIRSR005096-3"/>
    </source>
</evidence>
<proteinExistence type="inferred from homology"/>
<evidence type="ECO:0000256" key="6">
    <source>
        <dbReference type="ARBA" id="ARBA00023235"/>
    </source>
</evidence>
<dbReference type="HOGENOM" id="CLU_031753_1_0_9"/>
<dbReference type="EMBL" id="AGYR01000019">
    <property type="protein sequence ID" value="ENZ16654.1"/>
    <property type="molecule type" value="Genomic_DNA"/>
</dbReference>
<evidence type="ECO:0000256" key="4">
    <source>
        <dbReference type="ARBA" id="ARBA00013185"/>
    </source>
</evidence>
<evidence type="ECO:0000256" key="3">
    <source>
        <dbReference type="ARBA" id="ARBA00006206"/>
    </source>
</evidence>
<evidence type="ECO:0000256" key="7">
    <source>
        <dbReference type="ARBA" id="ARBA00023277"/>
    </source>
</evidence>
<comment type="similarity">
    <text evidence="3 8">Belongs to the aldose epimerase family.</text>
</comment>
<evidence type="ECO:0000256" key="5">
    <source>
        <dbReference type="ARBA" id="ARBA00014165"/>
    </source>
</evidence>
<evidence type="ECO:0000313" key="12">
    <source>
        <dbReference type="EMBL" id="ENZ16654.1"/>
    </source>
</evidence>
<dbReference type="Gene3D" id="2.70.98.10">
    <property type="match status" value="1"/>
</dbReference>
<keyword evidence="6 8" id="KW-0413">Isomerase</keyword>
<evidence type="ECO:0000256" key="10">
    <source>
        <dbReference type="PIRSR" id="PIRSR005096-2"/>
    </source>
</evidence>
<evidence type="ECO:0000256" key="1">
    <source>
        <dbReference type="ARBA" id="ARBA00001614"/>
    </source>
</evidence>
<evidence type="ECO:0000256" key="8">
    <source>
        <dbReference type="PIRNR" id="PIRNR005096"/>
    </source>
</evidence>
<keyword evidence="7 8" id="KW-0119">Carbohydrate metabolism</keyword>
<organism evidence="12 13">
    <name type="scientific">[Clostridium] clostridioforme 90A8</name>
    <dbReference type="NCBI Taxonomy" id="999408"/>
    <lineage>
        <taxon>Bacteria</taxon>
        <taxon>Bacillati</taxon>
        <taxon>Bacillota</taxon>
        <taxon>Clostridia</taxon>
        <taxon>Lachnospirales</taxon>
        <taxon>Lachnospiraceae</taxon>
        <taxon>Enterocloster</taxon>
    </lineage>
</organism>
<dbReference type="GO" id="GO:0006006">
    <property type="term" value="P:glucose metabolic process"/>
    <property type="evidence" value="ECO:0007669"/>
    <property type="project" value="TreeGrafter"/>
</dbReference>
<dbReference type="SUPFAM" id="SSF74650">
    <property type="entry name" value="Galactose mutarotase-like"/>
    <property type="match status" value="1"/>
</dbReference>
<evidence type="ECO:0000313" key="13">
    <source>
        <dbReference type="Proteomes" id="UP000013085"/>
    </source>
</evidence>
<dbReference type="PIRSF" id="PIRSF005096">
    <property type="entry name" value="GALM"/>
    <property type="match status" value="1"/>
</dbReference>
<protein>
    <recommendedName>
        <fullName evidence="5 8">Aldose 1-epimerase</fullName>
        <ecNumber evidence="4 8">5.1.3.3</ecNumber>
    </recommendedName>
</protein>
<dbReference type="PROSITE" id="PS00545">
    <property type="entry name" value="ALDOSE_1_EPIMERASE"/>
    <property type="match status" value="1"/>
</dbReference>
<dbReference type="Proteomes" id="UP000013085">
    <property type="component" value="Unassembled WGS sequence"/>
</dbReference>
<comment type="catalytic activity">
    <reaction evidence="1 8">
        <text>alpha-D-glucose = beta-D-glucose</text>
        <dbReference type="Rhea" id="RHEA:10264"/>
        <dbReference type="ChEBI" id="CHEBI:15903"/>
        <dbReference type="ChEBI" id="CHEBI:17925"/>
        <dbReference type="EC" id="5.1.3.3"/>
    </reaction>
</comment>
<dbReference type="InterPro" id="IPR015443">
    <property type="entry name" value="Aldose_1-epimerase"/>
</dbReference>
<dbReference type="UniPathway" id="UPA00242"/>
<gene>
    <name evidence="12" type="ORF">HMPREF1090_02095</name>
</gene>
<dbReference type="RefSeq" id="WP_002583312.1">
    <property type="nucleotide sequence ID" value="NZ_KB851019.1"/>
</dbReference>
<dbReference type="GO" id="GO:0004034">
    <property type="term" value="F:aldose 1-epimerase activity"/>
    <property type="evidence" value="ECO:0007669"/>
    <property type="project" value="UniProtKB-EC"/>
</dbReference>
<comment type="pathway">
    <text evidence="2 8">Carbohydrate metabolism; hexose metabolism.</text>
</comment>